<evidence type="ECO:0000313" key="5">
    <source>
        <dbReference type="EMBL" id="KAJ5491389.1"/>
    </source>
</evidence>
<evidence type="ECO:0000259" key="4">
    <source>
        <dbReference type="Pfam" id="PF00135"/>
    </source>
</evidence>
<dbReference type="PROSITE" id="PS00122">
    <property type="entry name" value="CARBOXYLESTERASE_B_1"/>
    <property type="match status" value="1"/>
</dbReference>
<dbReference type="EC" id="3.1.1.-" evidence="3"/>
<dbReference type="Proteomes" id="UP001148312">
    <property type="component" value="Unassembled WGS sequence"/>
</dbReference>
<evidence type="ECO:0000256" key="3">
    <source>
        <dbReference type="RuleBase" id="RU361235"/>
    </source>
</evidence>
<dbReference type="PANTHER" id="PTHR11559">
    <property type="entry name" value="CARBOXYLESTERASE"/>
    <property type="match status" value="1"/>
</dbReference>
<accession>A0A9W9XFS3</accession>
<protein>
    <recommendedName>
        <fullName evidence="3">Carboxylic ester hydrolase</fullName>
        <ecNumber evidence="3">3.1.1.-</ecNumber>
    </recommendedName>
</protein>
<keyword evidence="2 3" id="KW-0378">Hydrolase</keyword>
<comment type="caution">
    <text evidence="5">The sequence shown here is derived from an EMBL/GenBank/DDBJ whole genome shotgun (WGS) entry which is preliminary data.</text>
</comment>
<proteinExistence type="inferred from homology"/>
<sequence length="548" mass="60596">MEIMTSTNPQPSVFLSQGRVIGTQLNDSFPITLDAFLGVPYAQPPTGDRRFRPAQKLSPSNDTINATQYGPMAPGKALLASGPQLSQSEDCLTANIFRPAGTLATDSLPVAVYIHGGAFNRGSARMHDTASMVAWSEASFIGVSFGYRLGALGFLPSSLTKKEGILNLGLRDQVHLLEWVQENIARFGGDPANVTLFGLSAGAHSIGHHLLNYKEGTSALFHRVIMESGAPTSRAIRLYNAQLHEEQFQQFLHEVGCPSNLDEDQIFPFLRSLPSSTLIHAQEKIFDKYNPSLRWAFQPVIDDNLIPRSPLEAWTSGLWNKVPIMTGFTTNEGSMYVDKKMSTPSQFRTFWSNLLPALSPSDLDQIDQLYPDPNVSPTSPYTETRTAHGLGPQFKRIEAAYAHYAYIAPVRQTADFAATQGVPVYLYHWALPRTVVGRANHGDNMLYETFSKEITGISTSQRDLSGTLHAYVTSFITHGDPNAMRGRFSERPSWDVFEPGEPCAMVLGEGNEELIGGQPAPSAKFVRDEWAREETRFWWSKVHVSQIA</sequence>
<reference evidence="5" key="1">
    <citation type="submission" date="2022-12" db="EMBL/GenBank/DDBJ databases">
        <authorList>
            <person name="Petersen C."/>
        </authorList>
    </citation>
    <scope>NUCLEOTIDE SEQUENCE</scope>
    <source>
        <strain evidence="5">IBT 30728</strain>
    </source>
</reference>
<dbReference type="InterPro" id="IPR002018">
    <property type="entry name" value="CarbesteraseB"/>
</dbReference>
<gene>
    <name evidence="5" type="ORF">N7539_002956</name>
</gene>
<reference evidence="5" key="2">
    <citation type="journal article" date="2023" name="IMA Fungus">
        <title>Comparative genomic study of the Penicillium genus elucidates a diverse pangenome and 15 lateral gene transfer events.</title>
        <authorList>
            <person name="Petersen C."/>
            <person name="Sorensen T."/>
            <person name="Nielsen M.R."/>
            <person name="Sondergaard T.E."/>
            <person name="Sorensen J.L."/>
            <person name="Fitzpatrick D.A."/>
            <person name="Frisvad J.C."/>
            <person name="Nielsen K.L."/>
        </authorList>
    </citation>
    <scope>NUCLEOTIDE SEQUENCE</scope>
    <source>
        <strain evidence="5">IBT 30728</strain>
    </source>
</reference>
<name>A0A9W9XFS3_9EURO</name>
<dbReference type="Gene3D" id="3.40.50.1820">
    <property type="entry name" value="alpha/beta hydrolase"/>
    <property type="match status" value="1"/>
</dbReference>
<evidence type="ECO:0000256" key="2">
    <source>
        <dbReference type="ARBA" id="ARBA00022801"/>
    </source>
</evidence>
<dbReference type="GO" id="GO:0017000">
    <property type="term" value="P:antibiotic biosynthetic process"/>
    <property type="evidence" value="ECO:0007669"/>
    <property type="project" value="UniProtKB-ARBA"/>
</dbReference>
<dbReference type="GO" id="GO:0072330">
    <property type="term" value="P:monocarboxylic acid biosynthetic process"/>
    <property type="evidence" value="ECO:0007669"/>
    <property type="project" value="UniProtKB-ARBA"/>
</dbReference>
<organism evidence="5 6">
    <name type="scientific">Penicillium diatomitis</name>
    <dbReference type="NCBI Taxonomy" id="2819901"/>
    <lineage>
        <taxon>Eukaryota</taxon>
        <taxon>Fungi</taxon>
        <taxon>Dikarya</taxon>
        <taxon>Ascomycota</taxon>
        <taxon>Pezizomycotina</taxon>
        <taxon>Eurotiomycetes</taxon>
        <taxon>Eurotiomycetidae</taxon>
        <taxon>Eurotiales</taxon>
        <taxon>Aspergillaceae</taxon>
        <taxon>Penicillium</taxon>
    </lineage>
</organism>
<dbReference type="GeneID" id="81622808"/>
<dbReference type="InterPro" id="IPR050309">
    <property type="entry name" value="Type-B_Carboxylest/Lipase"/>
</dbReference>
<dbReference type="InterPro" id="IPR019826">
    <property type="entry name" value="Carboxylesterase_B_AS"/>
</dbReference>
<dbReference type="Pfam" id="PF00135">
    <property type="entry name" value="COesterase"/>
    <property type="match status" value="1"/>
</dbReference>
<dbReference type="EMBL" id="JAPWDQ010000003">
    <property type="protein sequence ID" value="KAJ5491389.1"/>
    <property type="molecule type" value="Genomic_DNA"/>
</dbReference>
<evidence type="ECO:0000313" key="6">
    <source>
        <dbReference type="Proteomes" id="UP001148312"/>
    </source>
</evidence>
<dbReference type="SUPFAM" id="SSF53474">
    <property type="entry name" value="alpha/beta-Hydrolases"/>
    <property type="match status" value="1"/>
</dbReference>
<feature type="domain" description="Carboxylesterase type B" evidence="4">
    <location>
        <begin position="10"/>
        <end position="504"/>
    </location>
</feature>
<comment type="similarity">
    <text evidence="1 3">Belongs to the type-B carboxylesterase/lipase family.</text>
</comment>
<keyword evidence="6" id="KW-1185">Reference proteome</keyword>
<dbReference type="FunFam" id="3.40.50.1820:FF:000263">
    <property type="entry name" value="Carboxylic ester hydrolase"/>
    <property type="match status" value="1"/>
</dbReference>
<dbReference type="GO" id="GO:0016787">
    <property type="term" value="F:hydrolase activity"/>
    <property type="evidence" value="ECO:0007669"/>
    <property type="project" value="UniProtKB-KW"/>
</dbReference>
<evidence type="ECO:0000256" key="1">
    <source>
        <dbReference type="ARBA" id="ARBA00005964"/>
    </source>
</evidence>
<dbReference type="RefSeq" id="XP_056792518.1">
    <property type="nucleotide sequence ID" value="XM_056932559.1"/>
</dbReference>
<dbReference type="AlphaFoldDB" id="A0A9W9XFS3"/>
<dbReference type="InterPro" id="IPR029058">
    <property type="entry name" value="AB_hydrolase_fold"/>
</dbReference>